<keyword evidence="6" id="KW-1185">Reference proteome</keyword>
<evidence type="ECO:0000256" key="1">
    <source>
        <dbReference type="ARBA" id="ARBA00010923"/>
    </source>
</evidence>
<dbReference type="KEGG" id="mbu:Mbur_1218"/>
<evidence type="ECO:0000256" key="2">
    <source>
        <dbReference type="ARBA" id="ARBA00022747"/>
    </source>
</evidence>
<feature type="domain" description="Type I restriction modification DNA specificity" evidence="4">
    <location>
        <begin position="4"/>
        <end position="157"/>
    </location>
</feature>
<evidence type="ECO:0000256" key="3">
    <source>
        <dbReference type="ARBA" id="ARBA00023125"/>
    </source>
</evidence>
<protein>
    <submittedName>
        <fullName evidence="5">Restriction modification system DNA specificity subunit</fullName>
    </submittedName>
</protein>
<dbReference type="EMBL" id="CP000300">
    <property type="protein sequence ID" value="ABE52140.1"/>
    <property type="molecule type" value="Genomic_DNA"/>
</dbReference>
<dbReference type="Gene3D" id="3.90.220.20">
    <property type="entry name" value="DNA methylase specificity domains"/>
    <property type="match status" value="2"/>
</dbReference>
<dbReference type="GO" id="GO:0009307">
    <property type="term" value="P:DNA restriction-modification system"/>
    <property type="evidence" value="ECO:0007669"/>
    <property type="project" value="UniProtKB-KW"/>
</dbReference>
<reference evidence="6" key="1">
    <citation type="journal article" date="2009" name="ISME J.">
        <title>The genome sequence of the psychrophilic archaeon, Methanococcoides burtonii: the role of genome evolution in cold adaptation.</title>
        <authorList>
            <person name="Allen M.A."/>
            <person name="Lauro F.M."/>
            <person name="Williams T.J."/>
            <person name="Burg D."/>
            <person name="Siddiqui K.S."/>
            <person name="De Francisci D."/>
            <person name="Chong K.W."/>
            <person name="Pilak O."/>
            <person name="Chew H.H."/>
            <person name="De Maere M.Z."/>
            <person name="Ting L."/>
            <person name="Katrib M."/>
            <person name="Ng C."/>
            <person name="Sowers K.R."/>
            <person name="Galperin M.Y."/>
            <person name="Anderson I.J."/>
            <person name="Ivanova N."/>
            <person name="Dalin E."/>
            <person name="Martinez M."/>
            <person name="Lapidus A."/>
            <person name="Hauser L."/>
            <person name="Land M."/>
            <person name="Thomas T."/>
            <person name="Cavicchioli R."/>
        </authorList>
    </citation>
    <scope>NUCLEOTIDE SEQUENCE [LARGE SCALE GENOMIC DNA]</scope>
    <source>
        <strain evidence="6">DSM 6242 / NBRC 107633 / OCM 468 / ACE-M</strain>
    </source>
</reference>
<feature type="domain" description="Type I restriction modification DNA specificity" evidence="4">
    <location>
        <begin position="174"/>
        <end position="298"/>
    </location>
</feature>
<dbReference type="REBASE" id="12204">
    <property type="entry name" value="S.MbuDORF1222P"/>
</dbReference>
<dbReference type="CDD" id="cd17266">
    <property type="entry name" value="RMtype1_S_Sau1132ORF3780P-TRD2-CR2_like"/>
    <property type="match status" value="1"/>
</dbReference>
<dbReference type="GO" id="GO:0003677">
    <property type="term" value="F:DNA binding"/>
    <property type="evidence" value="ECO:0007669"/>
    <property type="project" value="UniProtKB-KW"/>
</dbReference>
<dbReference type="InterPro" id="IPR044946">
    <property type="entry name" value="Restrct_endonuc_typeI_TRD_sf"/>
</dbReference>
<organism evidence="5 6">
    <name type="scientific">Methanococcoides burtonii (strain DSM 6242 / NBRC 107633 / OCM 468 / ACE-M)</name>
    <dbReference type="NCBI Taxonomy" id="259564"/>
    <lineage>
        <taxon>Archaea</taxon>
        <taxon>Methanobacteriati</taxon>
        <taxon>Methanobacteriota</taxon>
        <taxon>Stenosarchaea group</taxon>
        <taxon>Methanomicrobia</taxon>
        <taxon>Methanosarcinales</taxon>
        <taxon>Methanosarcinaceae</taxon>
        <taxon>Methanococcoides</taxon>
    </lineage>
</organism>
<proteinExistence type="inferred from homology"/>
<dbReference type="PANTHER" id="PTHR30408:SF13">
    <property type="entry name" value="TYPE I RESTRICTION ENZYME HINDI SPECIFICITY SUBUNIT"/>
    <property type="match status" value="1"/>
</dbReference>
<gene>
    <name evidence="5" type="ordered locus">Mbur_1218</name>
</gene>
<evidence type="ECO:0000313" key="5">
    <source>
        <dbReference type="EMBL" id="ABE52140.1"/>
    </source>
</evidence>
<dbReference type="Gene3D" id="1.10.287.1120">
    <property type="entry name" value="Bipartite methylase S protein"/>
    <property type="match status" value="1"/>
</dbReference>
<dbReference type="GeneID" id="3998542"/>
<dbReference type="PANTHER" id="PTHR30408">
    <property type="entry name" value="TYPE-1 RESTRICTION ENZYME ECOKI SPECIFICITY PROTEIN"/>
    <property type="match status" value="1"/>
</dbReference>
<dbReference type="Pfam" id="PF01420">
    <property type="entry name" value="Methylase_S"/>
    <property type="match status" value="2"/>
</dbReference>
<dbReference type="InterPro" id="IPR000055">
    <property type="entry name" value="Restrct_endonuc_typeI_TRD"/>
</dbReference>
<keyword evidence="2" id="KW-0680">Restriction system</keyword>
<dbReference type="InterPro" id="IPR052021">
    <property type="entry name" value="Type-I_RS_S_subunit"/>
</dbReference>
<dbReference type="RefSeq" id="WP_011499286.1">
    <property type="nucleotide sequence ID" value="NC_007955.1"/>
</dbReference>
<comment type="similarity">
    <text evidence="1">Belongs to the type-I restriction system S methylase family.</text>
</comment>
<dbReference type="HOGENOM" id="CLU_021095_2_2_2"/>
<evidence type="ECO:0000313" key="6">
    <source>
        <dbReference type="Proteomes" id="UP000001979"/>
    </source>
</evidence>
<evidence type="ECO:0000259" key="4">
    <source>
        <dbReference type="Pfam" id="PF01420"/>
    </source>
</evidence>
<accession>Q12WN6</accession>
<keyword evidence="3" id="KW-0238">DNA-binding</keyword>
<dbReference type="Proteomes" id="UP000001979">
    <property type="component" value="Chromosome"/>
</dbReference>
<dbReference type="SUPFAM" id="SSF116734">
    <property type="entry name" value="DNA methylase specificity domain"/>
    <property type="match status" value="2"/>
</dbReference>
<name>Q12WN6_METBU</name>
<dbReference type="STRING" id="259564.Mbur_1218"/>
<dbReference type="AlphaFoldDB" id="Q12WN6"/>
<sequence>MTGKWKKCKLGDVLVLNYGKSLPERKRVEGKIPVYSSAGLTGYHNETLVNSEGLIIGRKGTVGKIYYSKTPFFCIDTAYYILPEETKYYLNFIYYLLKTIGLEELNEDSAVPRLNRNTAYSQDILLPPLPEQRAIASVLSSLDDKIDLLHRQNKTLEAMAETLFRQWFEEEADEGWEEGTLGDVASFHNGKKRPDDIIEGNIPIYGGNGILGYSDKSNNEGVTVIIGRVGAYCGSLYIERNPVWISDNALVAKPINKEHSSFLFFLLKSLQLNEIAEGSSHPLLTQNLLKSIQIILPPEHRIEPFVYQADTWFNKIDKNNKQIRTLEKLRDTLLSKLMSGEARVEYGVVEW</sequence>
<dbReference type="OrthoDB" id="84651at2157"/>
<dbReference type="CDD" id="cd17267">
    <property type="entry name" value="RMtype1_S_EcoAO83I-TRD1-CR1_like"/>
    <property type="match status" value="1"/>
</dbReference>